<evidence type="ECO:0000313" key="3">
    <source>
        <dbReference type="Proteomes" id="UP000010843"/>
    </source>
</evidence>
<dbReference type="EMBL" id="CP003372">
    <property type="protein sequence ID" value="AGB30914.1"/>
    <property type="molecule type" value="Genomic_DNA"/>
</dbReference>
<feature type="compositionally biased region" description="Basic and acidic residues" evidence="1">
    <location>
        <begin position="308"/>
        <end position="317"/>
    </location>
</feature>
<dbReference type="eggNOG" id="arCOG04525">
    <property type="taxonomic scope" value="Archaea"/>
</dbReference>
<sequence>MWQFSRGESFGKFLYGLYMYPALKFQNHIQFGENVFEREWDVLIVLDACRVDALQTVSEEYDFLDGVESMTSVGSTSKEWYLHTFADRDVSDVSLISGNGWISQMFEQEPDWKYWTITKGSWWHDQRFLDSLLERDLPRDSDFNTYLPVVGTTGGDIGTTPLPEEVTDAAIYTGRNRDSSRTIIHYMQPHEPYIHEREGASLPEIHKAPFDSLKEGEITVQEIYDAYLENLREVLDSVERLLENIDASRVAITADHGELFGEWGMYTHPAAFPHPNVRKVPWTTTEATDTGESEVEKPETKTSSTPEQRLKDLGYLS</sequence>
<evidence type="ECO:0000313" key="2">
    <source>
        <dbReference type="EMBL" id="AGB30914.1"/>
    </source>
</evidence>
<dbReference type="SUPFAM" id="SSF53649">
    <property type="entry name" value="Alkaline phosphatase-like"/>
    <property type="match status" value="1"/>
</dbReference>
<dbReference type="Proteomes" id="UP000010843">
    <property type="component" value="Chromosome"/>
</dbReference>
<accession>L0JHZ1</accession>
<dbReference type="AlphaFoldDB" id="L0JHZ1"/>
<dbReference type="InterPro" id="IPR017850">
    <property type="entry name" value="Alkaline_phosphatase_core_sf"/>
</dbReference>
<dbReference type="Gene3D" id="3.40.720.10">
    <property type="entry name" value="Alkaline Phosphatase, subunit A"/>
    <property type="match status" value="1"/>
</dbReference>
<gene>
    <name evidence="2" type="ordered locus">Natpe_1002</name>
</gene>
<proteinExistence type="predicted"/>
<organism evidence="2 3">
    <name type="scientific">Natrinema pellirubrum (strain DSM 15624 / CIP 106293 / JCM 10476 / NCIMB 786 / 157)</name>
    <dbReference type="NCBI Taxonomy" id="797303"/>
    <lineage>
        <taxon>Archaea</taxon>
        <taxon>Methanobacteriati</taxon>
        <taxon>Methanobacteriota</taxon>
        <taxon>Stenosarchaea group</taxon>
        <taxon>Halobacteria</taxon>
        <taxon>Halobacteriales</taxon>
        <taxon>Natrialbaceae</taxon>
        <taxon>Natrinema</taxon>
    </lineage>
</organism>
<feature type="region of interest" description="Disordered" evidence="1">
    <location>
        <begin position="277"/>
        <end position="317"/>
    </location>
</feature>
<dbReference type="HOGENOM" id="CLU_069530_0_0_2"/>
<protein>
    <submittedName>
        <fullName evidence="2">Uncharacterized protein</fullName>
    </submittedName>
</protein>
<name>L0JHZ1_NATP1</name>
<reference evidence="3" key="1">
    <citation type="submission" date="2012-02" db="EMBL/GenBank/DDBJ databases">
        <title>Complete sequence of chromosome of Natrinema pellirubrum DSM 15624.</title>
        <authorList>
            <person name="Lucas S."/>
            <person name="Han J."/>
            <person name="Lapidus A."/>
            <person name="Cheng J.-F."/>
            <person name="Goodwin L."/>
            <person name="Pitluck S."/>
            <person name="Peters L."/>
            <person name="Teshima H."/>
            <person name="Detter J.C."/>
            <person name="Han C."/>
            <person name="Tapia R."/>
            <person name="Land M."/>
            <person name="Hauser L."/>
            <person name="Kyrpides N."/>
            <person name="Ivanova N."/>
            <person name="Pagani I."/>
            <person name="Sproer C."/>
            <person name="Anderson I."/>
            <person name="Woyke T."/>
        </authorList>
    </citation>
    <scope>NUCLEOTIDE SEQUENCE [LARGE SCALE GENOMIC DNA]</scope>
    <source>
        <strain evidence="3">DSM 15624 / JCM 10476 / NCIMB 786</strain>
    </source>
</reference>
<evidence type="ECO:0000256" key="1">
    <source>
        <dbReference type="SAM" id="MobiDB-lite"/>
    </source>
</evidence>
<dbReference type="KEGG" id="npe:Natpe_1002"/>